<dbReference type="Gene3D" id="3.40.50.1240">
    <property type="entry name" value="Phosphoglycerate mutase-like"/>
    <property type="match status" value="1"/>
</dbReference>
<reference evidence="1 2" key="1">
    <citation type="journal article" date="2016" name="Front. Microbiol.">
        <title>Genomic Resource of Rice Seed Associated Bacteria.</title>
        <authorList>
            <person name="Midha S."/>
            <person name="Bansal K."/>
            <person name="Sharma S."/>
            <person name="Kumar N."/>
            <person name="Patil P.P."/>
            <person name="Chaudhry V."/>
            <person name="Patil P.B."/>
        </authorList>
    </citation>
    <scope>NUCLEOTIDE SEQUENCE [LARGE SCALE GENOMIC DNA]</scope>
    <source>
        <strain evidence="1 2">NS319</strain>
    </source>
</reference>
<dbReference type="SUPFAM" id="SSF53254">
    <property type="entry name" value="Phosphoglycerate mutase-like"/>
    <property type="match status" value="1"/>
</dbReference>
<dbReference type="PANTHER" id="PTHR48100:SF1">
    <property type="entry name" value="HISTIDINE PHOSPHATASE FAMILY PROTEIN-RELATED"/>
    <property type="match status" value="1"/>
</dbReference>
<dbReference type="EMBL" id="LDTD01000039">
    <property type="protein sequence ID" value="KTT71431.1"/>
    <property type="molecule type" value="Genomic_DNA"/>
</dbReference>
<dbReference type="InterPro" id="IPR029033">
    <property type="entry name" value="His_PPase_superfam"/>
</dbReference>
<dbReference type="InterPro" id="IPR050275">
    <property type="entry name" value="PGM_Phosphatase"/>
</dbReference>
<sequence>MTGFRLHLLRHGEPELVGRMLGRTDSPATAQGIAACATRAGGLAVAHRITSDLSRARACAEAIGAAEVDPRWRELDFGAWDGLAAAEIDPQALGQFWDDPDAAPPPGGERWSDLVARVRAALADLPPEPTLVVTHGGAMRAALHVLCGFDTRAVWAFALPYASLVTLQVWDGSPRSAQVTGLVTA</sequence>
<dbReference type="GO" id="GO:0005737">
    <property type="term" value="C:cytoplasm"/>
    <property type="evidence" value="ECO:0007669"/>
    <property type="project" value="TreeGrafter"/>
</dbReference>
<name>A0A147I1P4_9SPHN</name>
<proteinExistence type="predicted"/>
<dbReference type="GO" id="GO:0016791">
    <property type="term" value="F:phosphatase activity"/>
    <property type="evidence" value="ECO:0007669"/>
    <property type="project" value="TreeGrafter"/>
</dbReference>
<dbReference type="STRING" id="33051.SB4_05010"/>
<dbReference type="InterPro" id="IPR013078">
    <property type="entry name" value="His_Pase_superF_clade-1"/>
</dbReference>
<evidence type="ECO:0000313" key="1">
    <source>
        <dbReference type="EMBL" id="KTT71431.1"/>
    </source>
</evidence>
<dbReference type="Pfam" id="PF00300">
    <property type="entry name" value="His_Phos_1"/>
    <property type="match status" value="1"/>
</dbReference>
<evidence type="ECO:0000313" key="2">
    <source>
        <dbReference type="Proteomes" id="UP000072867"/>
    </source>
</evidence>
<dbReference type="PATRIC" id="fig|33051.3.peg.2188"/>
<dbReference type="Proteomes" id="UP000072867">
    <property type="component" value="Unassembled WGS sequence"/>
</dbReference>
<gene>
    <name evidence="1" type="ORF">NS319_05970</name>
</gene>
<dbReference type="CDD" id="cd07067">
    <property type="entry name" value="HP_PGM_like"/>
    <property type="match status" value="1"/>
</dbReference>
<comment type="caution">
    <text evidence="1">The sequence shown here is derived from an EMBL/GenBank/DDBJ whole genome shotgun (WGS) entry which is preliminary data.</text>
</comment>
<accession>A0A147I1P4</accession>
<dbReference type="SMART" id="SM00855">
    <property type="entry name" value="PGAM"/>
    <property type="match status" value="1"/>
</dbReference>
<dbReference type="RefSeq" id="WP_058732837.1">
    <property type="nucleotide sequence ID" value="NZ_LDTD01000039.1"/>
</dbReference>
<dbReference type="AlphaFoldDB" id="A0A147I1P4"/>
<dbReference type="PANTHER" id="PTHR48100">
    <property type="entry name" value="BROAD-SPECIFICITY PHOSPHATASE YOR283W-RELATED"/>
    <property type="match status" value="1"/>
</dbReference>
<protein>
    <submittedName>
        <fullName evidence="1">Phosphoglycerate mutase</fullName>
    </submittedName>
</protein>
<organism evidence="1 2">
    <name type="scientific">Sphingomonas sanguinis</name>
    <dbReference type="NCBI Taxonomy" id="33051"/>
    <lineage>
        <taxon>Bacteria</taxon>
        <taxon>Pseudomonadati</taxon>
        <taxon>Pseudomonadota</taxon>
        <taxon>Alphaproteobacteria</taxon>
        <taxon>Sphingomonadales</taxon>
        <taxon>Sphingomonadaceae</taxon>
        <taxon>Sphingomonas</taxon>
    </lineage>
</organism>